<evidence type="ECO:0000313" key="2">
    <source>
        <dbReference type="EMBL" id="KAK4548618.1"/>
    </source>
</evidence>
<protein>
    <submittedName>
        <fullName evidence="2">Uncharacterized protein</fullName>
    </submittedName>
</protein>
<accession>A0AAV9JVK7</accession>
<comment type="caution">
    <text evidence="2">The sequence shown here is derived from an EMBL/GenBank/DDBJ whole genome shotgun (WGS) entry which is preliminary data.</text>
</comment>
<evidence type="ECO:0000313" key="3">
    <source>
        <dbReference type="Proteomes" id="UP001324427"/>
    </source>
</evidence>
<reference evidence="2 3" key="1">
    <citation type="submission" date="2021-11" db="EMBL/GenBank/DDBJ databases">
        <title>Black yeast isolated from Biological Soil Crust.</title>
        <authorList>
            <person name="Kurbessoian T."/>
        </authorList>
    </citation>
    <scope>NUCLEOTIDE SEQUENCE [LARGE SCALE GENOMIC DNA]</scope>
    <source>
        <strain evidence="2 3">CCFEE 5522</strain>
    </source>
</reference>
<keyword evidence="3" id="KW-1185">Reference proteome</keyword>
<feature type="chain" id="PRO_5043575160" evidence="1">
    <location>
        <begin position="19"/>
        <end position="279"/>
    </location>
</feature>
<sequence>MQLTTIITALSLLGVACARIIGMEAPQEIAAGSDFTITIITQNYIQSVLDVSAAFGLATTMYPDSLGTYLTSTYLGPEQSNVVTNISVTAVLSPSYAQGSKFYLTAAFTSLGGALSEVRTRIYSVPITIAASTSSEIFYNTFGVDSCSSASSTVKSRDTTTAANLNTLITTVQSDLTALIEYIISPDSASAQSQYSSTGSLFDDVLAQVALPRGTCSNTTTDATLNGTQAIYLIQDIQGTLSKVSVQATNGDDVEAFTNACTALTNYFDNGLHEYFFGA</sequence>
<feature type="signal peptide" evidence="1">
    <location>
        <begin position="1"/>
        <end position="18"/>
    </location>
</feature>
<name>A0AAV9JVK7_9PEZI</name>
<dbReference type="EMBL" id="JAVFHQ010000007">
    <property type="protein sequence ID" value="KAK4548618.1"/>
    <property type="molecule type" value="Genomic_DNA"/>
</dbReference>
<dbReference type="Pfam" id="PF19271">
    <property type="entry name" value="Nis1"/>
    <property type="match status" value="1"/>
</dbReference>
<organism evidence="2 3">
    <name type="scientific">Oleoguttula mirabilis</name>
    <dbReference type="NCBI Taxonomy" id="1507867"/>
    <lineage>
        <taxon>Eukaryota</taxon>
        <taxon>Fungi</taxon>
        <taxon>Dikarya</taxon>
        <taxon>Ascomycota</taxon>
        <taxon>Pezizomycotina</taxon>
        <taxon>Dothideomycetes</taxon>
        <taxon>Dothideomycetidae</taxon>
        <taxon>Mycosphaerellales</taxon>
        <taxon>Teratosphaeriaceae</taxon>
        <taxon>Oleoguttula</taxon>
    </lineage>
</organism>
<dbReference type="AlphaFoldDB" id="A0AAV9JVK7"/>
<gene>
    <name evidence="2" type="ORF">LTR36_009528</name>
</gene>
<dbReference type="Proteomes" id="UP001324427">
    <property type="component" value="Unassembled WGS sequence"/>
</dbReference>
<dbReference type="InterPro" id="IPR045469">
    <property type="entry name" value="Nis1"/>
</dbReference>
<keyword evidence="1" id="KW-0732">Signal</keyword>
<proteinExistence type="predicted"/>
<evidence type="ECO:0000256" key="1">
    <source>
        <dbReference type="SAM" id="SignalP"/>
    </source>
</evidence>